<feature type="transmembrane region" description="Helical" evidence="1">
    <location>
        <begin position="133"/>
        <end position="150"/>
    </location>
</feature>
<dbReference type="EMBL" id="DVKI01000095">
    <property type="protein sequence ID" value="HIT17335.1"/>
    <property type="molecule type" value="Genomic_DNA"/>
</dbReference>
<proteinExistence type="predicted"/>
<evidence type="ECO:0000313" key="2">
    <source>
        <dbReference type="EMBL" id="HIT17335.1"/>
    </source>
</evidence>
<feature type="transmembrane region" description="Helical" evidence="1">
    <location>
        <begin position="311"/>
        <end position="333"/>
    </location>
</feature>
<accession>A0A9D1KAL3</accession>
<dbReference type="Proteomes" id="UP000886893">
    <property type="component" value="Unassembled WGS sequence"/>
</dbReference>
<feature type="transmembrane region" description="Helical" evidence="1">
    <location>
        <begin position="156"/>
        <end position="177"/>
    </location>
</feature>
<sequence length="514" mass="59812">MKTTQNQWVKKIIPYLLIFLFSCVGSFILFYKGLNTGDDIVYHLGNIMDEYVSLSSGHGLSPISGNLAMGLGVGNRLFYSPLPHLSIALMALLMSLFSVSILVSYKIVLFLSIFLSGILMYRFGIRLFKGRQSLALIVSALFILYPYRLFDIFCRAAISEAIAIAFIPLFFMGLYDITHFKDKVQMKAFLEVIFGGTLIYLSHNITGLYSFVFGILYLLFHIRSIIVSFRIKNYFTYALISVLLLLGLSSIAWVSQLQLLGTNLYNVSNSERMWTSLSHIQFQLDLSYNFSGFLNFVYLISFYGDILSENYLISNMLLFIVIAGFTIILDYFLRKIKVLRFYHFIISFIVLMIGNYCFLSRVEGYLASIVFYLLYCYVLYIKDQPFSNQKEDIFIKNADIYYYGLMVVLTLIMITSGMIWEHLPEIFYTIQFPWRLWGFLQFFVSVIFGYILYYFSFIRILKWVGTITAGFLLVVNEPLLEKRLYYERYHDPAYNAWIYEVDERYLDDSTALGF</sequence>
<feature type="transmembrane region" description="Helical" evidence="1">
    <location>
        <begin position="365"/>
        <end position="381"/>
    </location>
</feature>
<reference evidence="2" key="2">
    <citation type="journal article" date="2021" name="PeerJ">
        <title>Extensive microbial diversity within the chicken gut microbiome revealed by metagenomics and culture.</title>
        <authorList>
            <person name="Gilroy R."/>
            <person name="Ravi A."/>
            <person name="Getino M."/>
            <person name="Pursley I."/>
            <person name="Horton D.L."/>
            <person name="Alikhan N.F."/>
            <person name="Baker D."/>
            <person name="Gharbi K."/>
            <person name="Hall N."/>
            <person name="Watson M."/>
            <person name="Adriaenssens E.M."/>
            <person name="Foster-Nyarko E."/>
            <person name="Jarju S."/>
            <person name="Secka A."/>
            <person name="Antonio M."/>
            <person name="Oren A."/>
            <person name="Chaudhuri R.R."/>
            <person name="La Ragione R."/>
            <person name="Hildebrand F."/>
            <person name="Pallen M.J."/>
        </authorList>
    </citation>
    <scope>NUCLEOTIDE SEQUENCE</scope>
    <source>
        <strain evidence="2">14508</strain>
    </source>
</reference>
<feature type="non-terminal residue" evidence="2">
    <location>
        <position position="514"/>
    </location>
</feature>
<dbReference type="PROSITE" id="PS51257">
    <property type="entry name" value="PROKAR_LIPOPROTEIN"/>
    <property type="match status" value="1"/>
</dbReference>
<name>A0A9D1KAL3_9FIRM</name>
<feature type="transmembrane region" description="Helical" evidence="1">
    <location>
        <begin position="234"/>
        <end position="254"/>
    </location>
</feature>
<feature type="transmembrane region" description="Helical" evidence="1">
    <location>
        <begin position="401"/>
        <end position="420"/>
    </location>
</feature>
<feature type="transmembrane region" description="Helical" evidence="1">
    <location>
        <begin position="88"/>
        <end position="121"/>
    </location>
</feature>
<organism evidence="2 3">
    <name type="scientific">Candidatus Caccosoma faecigallinarum</name>
    <dbReference type="NCBI Taxonomy" id="2840720"/>
    <lineage>
        <taxon>Bacteria</taxon>
        <taxon>Bacillati</taxon>
        <taxon>Bacillota</taxon>
        <taxon>Bacillota incertae sedis</taxon>
        <taxon>Candidatus Caccosoma</taxon>
    </lineage>
</organism>
<gene>
    <name evidence="2" type="ORF">IAD04_03005</name>
</gene>
<reference evidence="2" key="1">
    <citation type="submission" date="2020-10" db="EMBL/GenBank/DDBJ databases">
        <authorList>
            <person name="Gilroy R."/>
        </authorList>
    </citation>
    <scope>NUCLEOTIDE SEQUENCE</scope>
    <source>
        <strain evidence="2">14508</strain>
    </source>
</reference>
<protein>
    <submittedName>
        <fullName evidence="2">Uncharacterized protein</fullName>
    </submittedName>
</protein>
<evidence type="ECO:0000313" key="3">
    <source>
        <dbReference type="Proteomes" id="UP000886893"/>
    </source>
</evidence>
<keyword evidence="1" id="KW-1133">Transmembrane helix</keyword>
<feature type="transmembrane region" description="Helical" evidence="1">
    <location>
        <begin position="12"/>
        <end position="31"/>
    </location>
</feature>
<keyword evidence="1" id="KW-0472">Membrane</keyword>
<feature type="transmembrane region" description="Helical" evidence="1">
    <location>
        <begin position="208"/>
        <end position="227"/>
    </location>
</feature>
<dbReference type="AlphaFoldDB" id="A0A9D1KAL3"/>
<feature type="transmembrane region" description="Helical" evidence="1">
    <location>
        <begin position="432"/>
        <end position="454"/>
    </location>
</feature>
<keyword evidence="1" id="KW-0812">Transmembrane</keyword>
<feature type="transmembrane region" description="Helical" evidence="1">
    <location>
        <begin position="339"/>
        <end position="358"/>
    </location>
</feature>
<comment type="caution">
    <text evidence="2">The sequence shown here is derived from an EMBL/GenBank/DDBJ whole genome shotgun (WGS) entry which is preliminary data.</text>
</comment>
<evidence type="ECO:0000256" key="1">
    <source>
        <dbReference type="SAM" id="Phobius"/>
    </source>
</evidence>